<dbReference type="RefSeq" id="WP_197007570.1">
    <property type="nucleotide sequence ID" value="NZ_BONS01000018.1"/>
</dbReference>
<dbReference type="AlphaFoldDB" id="A0A8J7KN05"/>
<protein>
    <submittedName>
        <fullName evidence="1">ABC-type branched-subunit amino acid transport system substrate-binding protein</fullName>
    </submittedName>
</protein>
<accession>A0A8J7KN05</accession>
<sequence>MTTRRDTLPAFEGAAELMDLLGSLSAPPPNLRWRRWRRRMPVVHLVRGPANADLLDRVKLRFSGRIPTARLQLTAADGDDLRAVLAHIVELLAGARASGGRLRFRRHQLVEYLLQPLPRDGTADAANRDRLRRRLVRWLGAVDQAKEAVPKEWLKVLVGALITPATALAAALVSRFGRHARWLTTQPYLNPAGAAGLTGFSRQLGNARHVERHPVQVEQLLVAAFLADLTAASTHRLAGWTRPRWRRRPVALLIDDLTAAPVGPRLLRALLEERRAVPADPLLLLVADAGPPDGPAGDLAIGAPALRQQLDNGVDGHEIETLVVPDATVPTAEVPFTLRERRLWPGWVWPTVAGVLAVVLIGGVGGSWLRDRRTWSAEHCGLAGPVAGVDVLTVGRECVGVSDGTYPFVNDLDLSQGRAQSDLGVRRAEADRLRAVQATIGARNAEITGSGRPYVTIAHMTAISVASPSGALLRGAREELEGVAVAQRELVESGTPIRVLIANAGYRMGQAPLVADLVAARPGVVAVTGMGQSLAPTRVAMGRLQAAGLPMVGSVTSDDELPGLYPLYHQVGPANLREAAVAAAFARTRLDATTIRVYASGDPDDSYSSNLAHDAEEAFAKAGLAVELPGQGRYRTEAAPALPLPTAAQRGIDACGSDSLPFFAGREAELSEFLSGLSQSCPSKRVRILAGDDATRFVLDGKLVGFPNVELRYLSFASSAALAAGGGPTGCQPARFYQLYQELFARQCDDALDGRALIGRDAVMVVAQAVSRIQERGARIPVSPGEVRWGIWRIGDPRPFVGASGLIDYSHAATGQVPRNKVVLVMLAQVGQPRPTLEWQCGTLDDAHPAARGCPME</sequence>
<keyword evidence="2" id="KW-1185">Reference proteome</keyword>
<name>A0A8J7KN05_9ACTN</name>
<comment type="caution">
    <text evidence="1">The sequence shown here is derived from an EMBL/GenBank/DDBJ whole genome shotgun (WGS) entry which is preliminary data.</text>
</comment>
<gene>
    <name evidence="1" type="ORF">IW245_007288</name>
</gene>
<evidence type="ECO:0000313" key="1">
    <source>
        <dbReference type="EMBL" id="MBG6141094.1"/>
    </source>
</evidence>
<dbReference type="CDD" id="cd06268">
    <property type="entry name" value="PBP1_ABC_transporter_LIVBP-like"/>
    <property type="match status" value="1"/>
</dbReference>
<evidence type="ECO:0000313" key="2">
    <source>
        <dbReference type="Proteomes" id="UP000622552"/>
    </source>
</evidence>
<dbReference type="Gene3D" id="3.40.50.2300">
    <property type="match status" value="2"/>
</dbReference>
<dbReference type="EMBL" id="JADOUF010000001">
    <property type="protein sequence ID" value="MBG6141094.1"/>
    <property type="molecule type" value="Genomic_DNA"/>
</dbReference>
<dbReference type="InterPro" id="IPR028082">
    <property type="entry name" value="Peripla_BP_I"/>
</dbReference>
<reference evidence="1" key="1">
    <citation type="submission" date="2020-11" db="EMBL/GenBank/DDBJ databases">
        <title>Sequencing the genomes of 1000 actinobacteria strains.</title>
        <authorList>
            <person name="Klenk H.-P."/>
        </authorList>
    </citation>
    <scope>NUCLEOTIDE SEQUENCE</scope>
    <source>
        <strain evidence="1">DSM 45356</strain>
    </source>
</reference>
<proteinExistence type="predicted"/>
<dbReference type="SUPFAM" id="SSF53822">
    <property type="entry name" value="Periplasmic binding protein-like I"/>
    <property type="match status" value="1"/>
</dbReference>
<dbReference type="Proteomes" id="UP000622552">
    <property type="component" value="Unassembled WGS sequence"/>
</dbReference>
<organism evidence="1 2">
    <name type="scientific">Longispora fulva</name>
    <dbReference type="NCBI Taxonomy" id="619741"/>
    <lineage>
        <taxon>Bacteria</taxon>
        <taxon>Bacillati</taxon>
        <taxon>Actinomycetota</taxon>
        <taxon>Actinomycetes</taxon>
        <taxon>Micromonosporales</taxon>
        <taxon>Micromonosporaceae</taxon>
        <taxon>Longispora</taxon>
    </lineage>
</organism>